<dbReference type="EMBL" id="VIKR01000003">
    <property type="protein sequence ID" value="TQV74070.1"/>
    <property type="molecule type" value="Genomic_DNA"/>
</dbReference>
<feature type="domain" description="PilZ" evidence="1">
    <location>
        <begin position="19"/>
        <end position="117"/>
    </location>
</feature>
<evidence type="ECO:0000313" key="2">
    <source>
        <dbReference type="EMBL" id="TQV74070.1"/>
    </source>
</evidence>
<evidence type="ECO:0000313" key="3">
    <source>
        <dbReference type="Proteomes" id="UP000317839"/>
    </source>
</evidence>
<dbReference type="InterPro" id="IPR027021">
    <property type="entry name" value="C-di-GMP_BP_PA4608"/>
</dbReference>
<comment type="caution">
    <text evidence="2">The sequence shown here is derived from an EMBL/GenBank/DDBJ whole genome shotgun (WGS) entry which is preliminary data.</text>
</comment>
<dbReference type="SUPFAM" id="SSF141371">
    <property type="entry name" value="PilZ domain-like"/>
    <property type="match status" value="1"/>
</dbReference>
<evidence type="ECO:0000259" key="1">
    <source>
        <dbReference type="Pfam" id="PF07238"/>
    </source>
</evidence>
<dbReference type="OrthoDB" id="5298508at2"/>
<accession>A0A545TA30</accession>
<proteinExistence type="predicted"/>
<sequence>MLNLVDSFLTRPKIMSDQERRHFNRVQFEAEAVFIINEEPVECQVIDLSLHGALVKINHLDPLDKESDFELRIPLSDDPSALISMNLKLTHQDGGSLGLECRHIDLDSITHLRRLVELNLGDSQLLERDFESLSHS</sequence>
<keyword evidence="3" id="KW-1185">Reference proteome</keyword>
<organism evidence="2 3">
    <name type="scientific">Aliikangiella marina</name>
    <dbReference type="NCBI Taxonomy" id="1712262"/>
    <lineage>
        <taxon>Bacteria</taxon>
        <taxon>Pseudomonadati</taxon>
        <taxon>Pseudomonadota</taxon>
        <taxon>Gammaproteobacteria</taxon>
        <taxon>Oceanospirillales</taxon>
        <taxon>Pleioneaceae</taxon>
        <taxon>Aliikangiella</taxon>
    </lineage>
</organism>
<dbReference type="Pfam" id="PF07238">
    <property type="entry name" value="PilZ"/>
    <property type="match status" value="1"/>
</dbReference>
<dbReference type="InterPro" id="IPR009875">
    <property type="entry name" value="PilZ_domain"/>
</dbReference>
<gene>
    <name evidence="2" type="ORF">FLL45_14525</name>
</gene>
<name>A0A545TA30_9GAMM</name>
<reference evidence="2 3" key="1">
    <citation type="submission" date="2019-06" db="EMBL/GenBank/DDBJ databases">
        <title>Draft genome of Aliikangiella marina GYP-15.</title>
        <authorList>
            <person name="Wang G."/>
        </authorList>
    </citation>
    <scope>NUCLEOTIDE SEQUENCE [LARGE SCALE GENOMIC DNA]</scope>
    <source>
        <strain evidence="2 3">GYP-15</strain>
    </source>
</reference>
<dbReference type="AlphaFoldDB" id="A0A545TA30"/>
<dbReference type="PIRSF" id="PIRSF028141">
    <property type="entry name" value="C-di-GMP_BP_PA4608"/>
    <property type="match status" value="1"/>
</dbReference>
<dbReference type="Proteomes" id="UP000317839">
    <property type="component" value="Unassembled WGS sequence"/>
</dbReference>
<protein>
    <submittedName>
        <fullName evidence="2">PilZ domain-containing protein</fullName>
    </submittedName>
</protein>
<dbReference type="Gene3D" id="2.40.10.220">
    <property type="entry name" value="predicted glycosyltransferase like domains"/>
    <property type="match status" value="1"/>
</dbReference>
<dbReference type="GO" id="GO:0035438">
    <property type="term" value="F:cyclic-di-GMP binding"/>
    <property type="evidence" value="ECO:0007669"/>
    <property type="project" value="InterPro"/>
</dbReference>